<dbReference type="InterPro" id="IPR044516">
    <property type="entry name" value="UXS-like"/>
</dbReference>
<accession>A0ABX3MSR4</accession>
<dbReference type="PANTHER" id="PTHR43078">
    <property type="entry name" value="UDP-GLUCURONIC ACID DECARBOXYLASE-RELATED"/>
    <property type="match status" value="1"/>
</dbReference>
<keyword evidence="8" id="KW-0735">Signal-anchor</keyword>
<sequence>MALRCLVTGGAGFLGSHLSDRLIERGHSVICVDNLQTGRLSNIAHLLGNPAFEYRQHDVIAPLEISGRIDRIYNLACAASPPKYQRDPIHTFQTCVFGILNMLGLAQREGARILQASTSEVYGDPEISPQPESYRGVVNTVGPRSCYDEGKRAAETLMHDFHEARGVDIRIARIFNTYGPRMDPGDGRVVSNFVTQALSDKPITIYGDGMQTRSLCFMDDLIEGLIALMESETVGPEPVNLGNPGEFSVGEIARIVRDMCNSRSQIVHSERPVDDPHQRCPDIGRARRMLGWAPTVSLTEGLAPTIAYFRSELGLVGREIGGVA</sequence>
<evidence type="ECO:0000256" key="1">
    <source>
        <dbReference type="ARBA" id="ARBA00001911"/>
    </source>
</evidence>
<feature type="domain" description="NAD(P)-binding" evidence="14">
    <location>
        <begin position="6"/>
        <end position="303"/>
    </location>
</feature>
<evidence type="ECO:0000256" key="12">
    <source>
        <dbReference type="ARBA" id="ARBA00023136"/>
    </source>
</evidence>
<reference evidence="15 16" key="1">
    <citation type="submission" date="2016-11" db="EMBL/GenBank/DDBJ databases">
        <title>A multilocus sequence analysis scheme for characterization of bacteria in the genus Thioclava.</title>
        <authorList>
            <person name="Liu Y."/>
            <person name="Shao Z."/>
        </authorList>
    </citation>
    <scope>NUCLEOTIDE SEQUENCE [LARGE SCALE GENOMIC DNA]</scope>
    <source>
        <strain evidence="15 16">11.10-0-13</strain>
    </source>
</reference>
<evidence type="ECO:0000256" key="9">
    <source>
        <dbReference type="ARBA" id="ARBA00022989"/>
    </source>
</evidence>
<dbReference type="EMBL" id="MPZS01000001">
    <property type="protein sequence ID" value="OOY13068.1"/>
    <property type="molecule type" value="Genomic_DNA"/>
</dbReference>
<keyword evidence="16" id="KW-1185">Reference proteome</keyword>
<keyword evidence="9" id="KW-1133">Transmembrane helix</keyword>
<comment type="caution">
    <text evidence="15">The sequence shown here is derived from an EMBL/GenBank/DDBJ whole genome shotgun (WGS) entry which is preliminary data.</text>
</comment>
<dbReference type="RefSeq" id="WP_078524825.1">
    <property type="nucleotide sequence ID" value="NZ_MPZS01000001.1"/>
</dbReference>
<name>A0ABX3MSR4_9RHOB</name>
<evidence type="ECO:0000256" key="2">
    <source>
        <dbReference type="ARBA" id="ARBA00004447"/>
    </source>
</evidence>
<keyword evidence="6" id="KW-0812">Transmembrane</keyword>
<evidence type="ECO:0000256" key="13">
    <source>
        <dbReference type="ARBA" id="ARBA00023239"/>
    </source>
</evidence>
<dbReference type="PANTHER" id="PTHR43078:SF6">
    <property type="entry name" value="UDP-GLUCURONIC ACID DECARBOXYLASE 1"/>
    <property type="match status" value="1"/>
</dbReference>
<evidence type="ECO:0000313" key="15">
    <source>
        <dbReference type="EMBL" id="OOY13068.1"/>
    </source>
</evidence>
<dbReference type="CDD" id="cd05230">
    <property type="entry name" value="UGD_SDR_e"/>
    <property type="match status" value="1"/>
</dbReference>
<evidence type="ECO:0000313" key="16">
    <source>
        <dbReference type="Proteomes" id="UP000242224"/>
    </source>
</evidence>
<dbReference type="EC" id="4.1.1.35" evidence="5"/>
<evidence type="ECO:0000256" key="10">
    <source>
        <dbReference type="ARBA" id="ARBA00023027"/>
    </source>
</evidence>
<evidence type="ECO:0000256" key="4">
    <source>
        <dbReference type="ARBA" id="ARBA00007505"/>
    </source>
</evidence>
<protein>
    <recommendedName>
        <fullName evidence="5">UDP-glucuronate decarboxylase</fullName>
        <ecNumber evidence="5">4.1.1.35</ecNumber>
    </recommendedName>
</protein>
<comment type="similarity">
    <text evidence="4">Belongs to the NAD(P)-dependent epimerase/dehydratase family. UDP-glucuronic acid decarboxylase subfamily.</text>
</comment>
<keyword evidence="7" id="KW-0210">Decarboxylase</keyword>
<evidence type="ECO:0000256" key="6">
    <source>
        <dbReference type="ARBA" id="ARBA00022692"/>
    </source>
</evidence>
<evidence type="ECO:0000256" key="11">
    <source>
        <dbReference type="ARBA" id="ARBA00023034"/>
    </source>
</evidence>
<evidence type="ECO:0000256" key="5">
    <source>
        <dbReference type="ARBA" id="ARBA00012290"/>
    </source>
</evidence>
<comment type="pathway">
    <text evidence="3">Nucleotide-sugar biosynthesis; UDP-alpha-D-xylose biosynthesis; UDP-alpha-D-xylose from UDP-alpha-D-glucuronate: step 1/1.</text>
</comment>
<dbReference type="Gene3D" id="3.40.50.720">
    <property type="entry name" value="NAD(P)-binding Rossmann-like Domain"/>
    <property type="match status" value="1"/>
</dbReference>
<evidence type="ECO:0000256" key="8">
    <source>
        <dbReference type="ARBA" id="ARBA00022968"/>
    </source>
</evidence>
<dbReference type="Proteomes" id="UP000242224">
    <property type="component" value="Unassembled WGS sequence"/>
</dbReference>
<evidence type="ECO:0000256" key="3">
    <source>
        <dbReference type="ARBA" id="ARBA00005100"/>
    </source>
</evidence>
<proteinExistence type="inferred from homology"/>
<comment type="subcellular location">
    <subcellularLocation>
        <location evidence="2">Golgi apparatus</location>
        <location evidence="2">Golgi stack membrane</location>
        <topology evidence="2">Single-pass type II membrane protein</topology>
    </subcellularLocation>
</comment>
<keyword evidence="11" id="KW-0333">Golgi apparatus</keyword>
<keyword evidence="10" id="KW-0520">NAD</keyword>
<dbReference type="InterPro" id="IPR016040">
    <property type="entry name" value="NAD(P)-bd_dom"/>
</dbReference>
<dbReference type="SUPFAM" id="SSF51735">
    <property type="entry name" value="NAD(P)-binding Rossmann-fold domains"/>
    <property type="match status" value="1"/>
</dbReference>
<keyword evidence="12" id="KW-0472">Membrane</keyword>
<comment type="cofactor">
    <cofactor evidence="1">
        <name>NAD(+)</name>
        <dbReference type="ChEBI" id="CHEBI:57540"/>
    </cofactor>
</comment>
<organism evidence="15 16">
    <name type="scientific">Thioclava marina</name>
    <dbReference type="NCBI Taxonomy" id="1915077"/>
    <lineage>
        <taxon>Bacteria</taxon>
        <taxon>Pseudomonadati</taxon>
        <taxon>Pseudomonadota</taxon>
        <taxon>Alphaproteobacteria</taxon>
        <taxon>Rhodobacterales</taxon>
        <taxon>Paracoccaceae</taxon>
        <taxon>Thioclava</taxon>
    </lineage>
</organism>
<dbReference type="Pfam" id="PF16363">
    <property type="entry name" value="GDP_Man_Dehyd"/>
    <property type="match status" value="1"/>
</dbReference>
<evidence type="ECO:0000259" key="14">
    <source>
        <dbReference type="Pfam" id="PF16363"/>
    </source>
</evidence>
<gene>
    <name evidence="15" type="ORF">BMG00_04490</name>
</gene>
<dbReference type="InterPro" id="IPR036291">
    <property type="entry name" value="NAD(P)-bd_dom_sf"/>
</dbReference>
<keyword evidence="13" id="KW-0456">Lyase</keyword>
<evidence type="ECO:0000256" key="7">
    <source>
        <dbReference type="ARBA" id="ARBA00022793"/>
    </source>
</evidence>